<feature type="transmembrane region" description="Helical" evidence="1">
    <location>
        <begin position="45"/>
        <end position="63"/>
    </location>
</feature>
<dbReference type="AlphaFoldDB" id="A0A938Y0D1"/>
<dbReference type="EMBL" id="JAFBEB010000001">
    <property type="protein sequence ID" value="MBM7588820.1"/>
    <property type="molecule type" value="Genomic_DNA"/>
</dbReference>
<proteinExistence type="predicted"/>
<gene>
    <name evidence="2" type="ORF">JOD01_000406</name>
</gene>
<organism evidence="2 3">
    <name type="scientific">Brevibacillus fulvus</name>
    <dbReference type="NCBI Taxonomy" id="1125967"/>
    <lineage>
        <taxon>Bacteria</taxon>
        <taxon>Bacillati</taxon>
        <taxon>Bacillota</taxon>
        <taxon>Bacilli</taxon>
        <taxon>Bacillales</taxon>
        <taxon>Paenibacillaceae</taxon>
        <taxon>Brevibacillus</taxon>
    </lineage>
</organism>
<protein>
    <submittedName>
        <fullName evidence="2">Heme/copper-type cytochrome/quinol oxidase subunit 4</fullName>
    </submittedName>
</protein>
<evidence type="ECO:0000313" key="2">
    <source>
        <dbReference type="EMBL" id="MBM7588820.1"/>
    </source>
</evidence>
<keyword evidence="1" id="KW-0472">Membrane</keyword>
<dbReference type="RefSeq" id="WP_204516544.1">
    <property type="nucleotide sequence ID" value="NZ_BAABIN010000009.1"/>
</dbReference>
<comment type="caution">
    <text evidence="2">The sequence shown here is derived from an EMBL/GenBank/DDBJ whole genome shotgun (WGS) entry which is preliminary data.</text>
</comment>
<evidence type="ECO:0000256" key="1">
    <source>
        <dbReference type="SAM" id="Phobius"/>
    </source>
</evidence>
<accession>A0A938Y0D1</accession>
<keyword evidence="1" id="KW-0812">Transmembrane</keyword>
<keyword evidence="3" id="KW-1185">Reference proteome</keyword>
<keyword evidence="1" id="KW-1133">Transmembrane helix</keyword>
<name>A0A938Y0D1_9BACL</name>
<feature type="transmembrane region" description="Helical" evidence="1">
    <location>
        <begin position="6"/>
        <end position="24"/>
    </location>
</feature>
<reference evidence="2" key="1">
    <citation type="submission" date="2021-01" db="EMBL/GenBank/DDBJ databases">
        <title>Genomic Encyclopedia of Type Strains, Phase IV (KMG-IV): sequencing the most valuable type-strain genomes for metagenomic binning, comparative biology and taxonomic classification.</title>
        <authorList>
            <person name="Goeker M."/>
        </authorList>
    </citation>
    <scope>NUCLEOTIDE SEQUENCE</scope>
    <source>
        <strain evidence="2">DSM 25523</strain>
    </source>
</reference>
<dbReference type="Proteomes" id="UP000717624">
    <property type="component" value="Unassembled WGS sequence"/>
</dbReference>
<sequence length="64" mass="7184">MSTAPYIVIFAILCLIGLVGTLWIGRNPVEADYGKKTKKRYTNMMIIYALAAIISLLTLLYFVL</sequence>
<evidence type="ECO:0000313" key="3">
    <source>
        <dbReference type="Proteomes" id="UP000717624"/>
    </source>
</evidence>